<evidence type="ECO:0000256" key="10">
    <source>
        <dbReference type="ARBA" id="ARBA00049729"/>
    </source>
</evidence>
<evidence type="ECO:0000256" key="8">
    <source>
        <dbReference type="ARBA" id="ARBA00023136"/>
    </source>
</evidence>
<evidence type="ECO:0000256" key="9">
    <source>
        <dbReference type="ARBA" id="ARBA00047280"/>
    </source>
</evidence>
<dbReference type="EMBL" id="KK198753">
    <property type="protein sequence ID" value="KCW89197.1"/>
    <property type="molecule type" value="Genomic_DNA"/>
</dbReference>
<evidence type="ECO:0000256" key="6">
    <source>
        <dbReference type="ARBA" id="ARBA00022824"/>
    </source>
</evidence>
<evidence type="ECO:0000313" key="13">
    <source>
        <dbReference type="EMBL" id="KCW89197.1"/>
    </source>
</evidence>
<feature type="transmembrane region" description="Helical" evidence="11">
    <location>
        <begin position="289"/>
        <end position="309"/>
    </location>
</feature>
<keyword evidence="6" id="KW-0256">Endoplasmic reticulum</keyword>
<dbReference type="GO" id="GO:0005789">
    <property type="term" value="C:endoplasmic reticulum membrane"/>
    <property type="evidence" value="ECO:0000318"/>
    <property type="project" value="GO_Central"/>
</dbReference>
<feature type="transmembrane region" description="Helical" evidence="11">
    <location>
        <begin position="81"/>
        <end position="99"/>
    </location>
</feature>
<keyword evidence="4 11" id="KW-0812">Transmembrane</keyword>
<dbReference type="GO" id="GO:0004222">
    <property type="term" value="F:metalloendopeptidase activity"/>
    <property type="evidence" value="ECO:0000318"/>
    <property type="project" value="GO_Central"/>
</dbReference>
<dbReference type="GO" id="GO:0071586">
    <property type="term" value="P:CAAX-box protein processing"/>
    <property type="evidence" value="ECO:0000318"/>
    <property type="project" value="GO_Central"/>
</dbReference>
<evidence type="ECO:0000256" key="2">
    <source>
        <dbReference type="ARBA" id="ARBA00006897"/>
    </source>
</evidence>
<dbReference type="eggNOG" id="KOG4130">
    <property type="taxonomic scope" value="Eukaryota"/>
</dbReference>
<feature type="transmembrane region" description="Helical" evidence="11">
    <location>
        <begin position="340"/>
        <end position="357"/>
    </location>
</feature>
<gene>
    <name evidence="13" type="ORF">EUGRSUZ_A01508</name>
</gene>
<keyword evidence="5" id="KW-0378">Hydrolase</keyword>
<protein>
    <recommendedName>
        <fullName evidence="10">intramembrane prenyl-peptidase Rce1</fullName>
        <ecNumber evidence="10">3.4.26.1</ecNumber>
    </recommendedName>
</protein>
<name>A0A059DF40_EUCGR</name>
<keyword evidence="8 11" id="KW-0472">Membrane</keyword>
<dbReference type="Gramene" id="KCW89197">
    <property type="protein sequence ID" value="KCW89197"/>
    <property type="gene ID" value="EUGRSUZ_A01508"/>
</dbReference>
<dbReference type="STRING" id="71139.A0A059DF40"/>
<dbReference type="PANTHER" id="PTHR13046">
    <property type="entry name" value="PROTEASE U48 CAAX PRENYL PROTEASE RCE1"/>
    <property type="match status" value="1"/>
</dbReference>
<evidence type="ECO:0000256" key="11">
    <source>
        <dbReference type="SAM" id="Phobius"/>
    </source>
</evidence>
<evidence type="ECO:0000256" key="1">
    <source>
        <dbReference type="ARBA" id="ARBA00004477"/>
    </source>
</evidence>
<evidence type="ECO:0000256" key="7">
    <source>
        <dbReference type="ARBA" id="ARBA00022989"/>
    </source>
</evidence>
<dbReference type="InterPro" id="IPR003675">
    <property type="entry name" value="Rce1/LyrA-like_dom"/>
</dbReference>
<dbReference type="MEROPS" id="G05.002"/>
<evidence type="ECO:0000256" key="5">
    <source>
        <dbReference type="ARBA" id="ARBA00022801"/>
    </source>
</evidence>
<reference evidence="13" key="1">
    <citation type="submission" date="2013-07" db="EMBL/GenBank/DDBJ databases">
        <title>The genome of Eucalyptus grandis.</title>
        <authorList>
            <person name="Schmutz J."/>
            <person name="Hayes R."/>
            <person name="Myburg A."/>
            <person name="Tuskan G."/>
            <person name="Grattapaglia D."/>
            <person name="Rokhsar D.S."/>
        </authorList>
    </citation>
    <scope>NUCLEOTIDE SEQUENCE</scope>
    <source>
        <tissue evidence="13">Leaf extractions</tissue>
    </source>
</reference>
<evidence type="ECO:0000256" key="3">
    <source>
        <dbReference type="ARBA" id="ARBA00022670"/>
    </source>
</evidence>
<dbReference type="OMA" id="VIFLCPI"/>
<keyword evidence="3" id="KW-0645">Protease</keyword>
<dbReference type="FunCoup" id="A0A059DF40">
    <property type="interactions" value="3198"/>
</dbReference>
<proteinExistence type="inferred from homology"/>
<dbReference type="InterPro" id="IPR039731">
    <property type="entry name" value="Rce1"/>
</dbReference>
<feature type="transmembrane region" description="Helical" evidence="11">
    <location>
        <begin position="315"/>
        <end position="333"/>
    </location>
</feature>
<dbReference type="Pfam" id="PF02517">
    <property type="entry name" value="Rce1-like"/>
    <property type="match status" value="1"/>
</dbReference>
<comment type="similarity">
    <text evidence="2">Belongs to the peptidase U48 family.</text>
</comment>
<dbReference type="EC" id="3.4.26.1" evidence="10"/>
<feature type="domain" description="CAAX prenyl protease 2/Lysostaphin resistance protein A-like" evidence="12">
    <location>
        <begin position="222"/>
        <end position="328"/>
    </location>
</feature>
<feature type="transmembrane region" description="Helical" evidence="11">
    <location>
        <begin position="237"/>
        <end position="268"/>
    </location>
</feature>
<comment type="catalytic activity">
    <reaction evidence="9">
        <text>Hydrolyzes the peptide bond -P2-(S-farnesyl or geranylgeranyl)C-P1'-P2'-P3'-COOH where P1' and P2' are amino acids with aliphatic sidechains and P3' is any C-terminal residue.</text>
        <dbReference type="EC" id="3.4.26.1"/>
    </reaction>
</comment>
<evidence type="ECO:0000256" key="4">
    <source>
        <dbReference type="ARBA" id="ARBA00022692"/>
    </source>
</evidence>
<accession>A0A059DF40</accession>
<organism evidence="13">
    <name type="scientific">Eucalyptus grandis</name>
    <name type="common">Flooded gum</name>
    <dbReference type="NCBI Taxonomy" id="71139"/>
    <lineage>
        <taxon>Eukaryota</taxon>
        <taxon>Viridiplantae</taxon>
        <taxon>Streptophyta</taxon>
        <taxon>Embryophyta</taxon>
        <taxon>Tracheophyta</taxon>
        <taxon>Spermatophyta</taxon>
        <taxon>Magnoliopsida</taxon>
        <taxon>eudicotyledons</taxon>
        <taxon>Gunneridae</taxon>
        <taxon>Pentapetalae</taxon>
        <taxon>rosids</taxon>
        <taxon>malvids</taxon>
        <taxon>Myrtales</taxon>
        <taxon>Myrtaceae</taxon>
        <taxon>Myrtoideae</taxon>
        <taxon>Eucalypteae</taxon>
        <taxon>Eucalyptus</taxon>
    </lineage>
</organism>
<dbReference type="InParanoid" id="A0A059DF40"/>
<dbReference type="AlphaFoldDB" id="A0A059DF40"/>
<keyword evidence="7 11" id="KW-1133">Transmembrane helix</keyword>
<evidence type="ECO:0000259" key="12">
    <source>
        <dbReference type="Pfam" id="PF02517"/>
    </source>
</evidence>
<feature type="transmembrane region" description="Helical" evidence="11">
    <location>
        <begin position="160"/>
        <end position="184"/>
    </location>
</feature>
<comment type="subcellular location">
    <subcellularLocation>
        <location evidence="1">Endoplasmic reticulum membrane</location>
        <topology evidence="1">Multi-pass membrane protein</topology>
    </subcellularLocation>
</comment>
<feature type="transmembrane region" description="Helical" evidence="11">
    <location>
        <begin position="120"/>
        <end position="140"/>
    </location>
</feature>
<sequence length="382" mass="42039">MEIPSTSTQVYDPNQLVSFTLPLPLPRVATAAPPGPPPPPPAAAAAAAAAATHSCLPPLGLALAHADPPAMEDGPGLSRPAALASCFSMALLYVATLYAPTVVLRLPPPASFKSFMIRRFACAAVSSLVSVAATALVLPIRRLEVRDLLAVYGIRGDHVWQAVVLPLSLTSLMYAGSLALKLLLWVDSWKEHQNCVGCFSFEYIYNSVQFLFRWILSRSSNIMAWRNFVVAPLTEELVFRACMISILLCGGFEKYSILILGPILFSLAHLNHFMEIYMKQNRQLIKASMIIGLQLGYTVVFGSYASFLFIRTGHLLAPLVAHIFCNFMGLPVLFSRGKGIATVAFVAGMMGFLWLLFPMTRPDFYNDRTKNCRCWHTYCSWI</sequence>
<dbReference type="PANTHER" id="PTHR13046:SF0">
    <property type="entry name" value="CAAX PRENYL PROTEASE 2"/>
    <property type="match status" value="1"/>
</dbReference>